<proteinExistence type="predicted"/>
<evidence type="ECO:0000313" key="1">
    <source>
        <dbReference type="EMBL" id="NBI29007.1"/>
    </source>
</evidence>
<dbReference type="OrthoDB" id="2220876at2"/>
<sequence length="145" mass="17460">MIKSNMAKQTLEEMLKKANVRFNKPDCLEIWGVFKKFSNIKVKCSDDAMLFQCESYNFRGEEFFTLGYVRQFIFEIDGEYDYMEQLEITIFFKSNQELKGFETSVWTYDCNSKNEFFNLVENMKEFKIPIEKYTPIQFIIEQEEV</sequence>
<keyword evidence="2" id="KW-1185">Reference proteome</keyword>
<comment type="caution">
    <text evidence="1">The sequence shown here is derived from an EMBL/GenBank/DDBJ whole genome shotgun (WGS) entry which is preliminary data.</text>
</comment>
<dbReference type="RefSeq" id="WP_160645807.1">
    <property type="nucleotide sequence ID" value="NZ_SIJB01000020.1"/>
</dbReference>
<name>A0A6N9Q0Z9_9BACL</name>
<dbReference type="AlphaFoldDB" id="A0A6N9Q0Z9"/>
<dbReference type="EMBL" id="SIJB01000020">
    <property type="protein sequence ID" value="NBI29007.1"/>
    <property type="molecule type" value="Genomic_DNA"/>
</dbReference>
<gene>
    <name evidence="1" type="ORF">ERL59_08550</name>
</gene>
<dbReference type="Proteomes" id="UP000448943">
    <property type="component" value="Unassembled WGS sequence"/>
</dbReference>
<accession>A0A6N9Q0Z9</accession>
<evidence type="ECO:0000313" key="2">
    <source>
        <dbReference type="Proteomes" id="UP000448943"/>
    </source>
</evidence>
<organism evidence="1 2">
    <name type="scientific">Chengkuizengella marina</name>
    <dbReference type="NCBI Taxonomy" id="2507566"/>
    <lineage>
        <taxon>Bacteria</taxon>
        <taxon>Bacillati</taxon>
        <taxon>Bacillota</taxon>
        <taxon>Bacilli</taxon>
        <taxon>Bacillales</taxon>
        <taxon>Paenibacillaceae</taxon>
        <taxon>Chengkuizengella</taxon>
    </lineage>
</organism>
<reference evidence="1 2" key="1">
    <citation type="submission" date="2019-01" db="EMBL/GenBank/DDBJ databases">
        <title>Chengkuizengella sp. nov., isolated from deep-sea sediment of East Pacific Ocean.</title>
        <authorList>
            <person name="Yang J."/>
            <person name="Lai Q."/>
            <person name="Shao Z."/>
        </authorList>
    </citation>
    <scope>NUCLEOTIDE SEQUENCE [LARGE SCALE GENOMIC DNA]</scope>
    <source>
        <strain evidence="1 2">YPA3-1-1</strain>
    </source>
</reference>
<protein>
    <submittedName>
        <fullName evidence="1">Uncharacterized protein</fullName>
    </submittedName>
</protein>